<organism evidence="12 13">
    <name type="scientific">Helobdella robusta</name>
    <name type="common">Californian leech</name>
    <dbReference type="NCBI Taxonomy" id="6412"/>
    <lineage>
        <taxon>Eukaryota</taxon>
        <taxon>Metazoa</taxon>
        <taxon>Spiralia</taxon>
        <taxon>Lophotrochozoa</taxon>
        <taxon>Annelida</taxon>
        <taxon>Clitellata</taxon>
        <taxon>Hirudinea</taxon>
        <taxon>Rhynchobdellida</taxon>
        <taxon>Glossiphoniidae</taxon>
        <taxon>Helobdella</taxon>
    </lineage>
</organism>
<comment type="subcellular location">
    <subcellularLocation>
        <location evidence="1">Nucleus</location>
    </subcellularLocation>
</comment>
<dbReference type="FunCoup" id="T1ELR5">
    <property type="interactions" value="1105"/>
</dbReference>
<dbReference type="HOGENOM" id="CLU_053731_1_0_1"/>
<dbReference type="PANTHER" id="PTHR10142">
    <property type="entry name" value="DNA REPAIR PROTEIN COMPLEMENTING XP-A CELLS"/>
    <property type="match status" value="1"/>
</dbReference>
<keyword evidence="13" id="KW-1185">Reference proteome</keyword>
<dbReference type="Pfam" id="PF05181">
    <property type="entry name" value="XPA_C"/>
    <property type="match status" value="1"/>
</dbReference>
<dbReference type="GeneID" id="20197515"/>
<evidence type="ECO:0000313" key="11">
    <source>
        <dbReference type="EMBL" id="ESN92541.1"/>
    </source>
</evidence>
<proteinExistence type="inferred from homology"/>
<dbReference type="Proteomes" id="UP000015101">
    <property type="component" value="Unassembled WGS sequence"/>
</dbReference>
<dbReference type="Gene3D" id="3.90.530.10">
    <property type="entry name" value="XPA C-terminal domain"/>
    <property type="match status" value="1"/>
</dbReference>
<dbReference type="PROSITE" id="PS00752">
    <property type="entry name" value="XPA_1"/>
    <property type="match status" value="1"/>
</dbReference>
<dbReference type="GO" id="GO:0006284">
    <property type="term" value="P:base-excision repair"/>
    <property type="evidence" value="ECO:0000318"/>
    <property type="project" value="GO_Central"/>
</dbReference>
<dbReference type="GO" id="GO:0000715">
    <property type="term" value="P:nucleotide-excision repair, DNA damage recognition"/>
    <property type="evidence" value="ECO:0000318"/>
    <property type="project" value="GO_Central"/>
</dbReference>
<evidence type="ECO:0000256" key="2">
    <source>
        <dbReference type="ARBA" id="ARBA00005548"/>
    </source>
</evidence>
<dbReference type="InterPro" id="IPR000465">
    <property type="entry name" value="XPA/RAD14"/>
</dbReference>
<dbReference type="InParanoid" id="T1ELR5"/>
<evidence type="ECO:0000256" key="6">
    <source>
        <dbReference type="ARBA" id="ARBA00022833"/>
    </source>
</evidence>
<evidence type="ECO:0000256" key="5">
    <source>
        <dbReference type="ARBA" id="ARBA00022771"/>
    </source>
</evidence>
<gene>
    <name evidence="12" type="primary">20197515</name>
    <name evidence="11" type="ORF">HELRODRAFT_156075</name>
</gene>
<evidence type="ECO:0000313" key="13">
    <source>
        <dbReference type="Proteomes" id="UP000015101"/>
    </source>
</evidence>
<evidence type="ECO:0000259" key="10">
    <source>
        <dbReference type="Pfam" id="PF05181"/>
    </source>
</evidence>
<accession>T1ELR5</accession>
<dbReference type="FunFam" id="3.90.530.10:FF:000001">
    <property type="entry name" value="DNA repair protein complementing XP-A cells"/>
    <property type="match status" value="1"/>
</dbReference>
<evidence type="ECO:0000256" key="8">
    <source>
        <dbReference type="ARBA" id="ARBA00023204"/>
    </source>
</evidence>
<dbReference type="NCBIfam" id="TIGR00598">
    <property type="entry name" value="rad14"/>
    <property type="match status" value="1"/>
</dbReference>
<dbReference type="PANTHER" id="PTHR10142:SF0">
    <property type="entry name" value="DNA REPAIR PROTEIN COMPLEMENTING XP-A CELLS"/>
    <property type="match status" value="1"/>
</dbReference>
<reference evidence="12" key="3">
    <citation type="submission" date="2015-06" db="UniProtKB">
        <authorList>
            <consortium name="EnsemblMetazoa"/>
        </authorList>
    </citation>
    <scope>IDENTIFICATION</scope>
</reference>
<evidence type="ECO:0000256" key="1">
    <source>
        <dbReference type="ARBA" id="ARBA00004123"/>
    </source>
</evidence>
<name>T1ELR5_HELRO</name>
<dbReference type="STRING" id="6412.T1ELR5"/>
<dbReference type="OMA" id="EFGEDTY"/>
<dbReference type="InterPro" id="IPR037129">
    <property type="entry name" value="XPA_sf"/>
</dbReference>
<sequence>MSVSKCEDEKISKAIEAKIERNRQRALLIRQEKVNKRLHSLDEDNHVKNQVSNECDESHYCSKKSTWVLPKNDDTGAGGFLKEDHPDSKVKLVHKKGGLLYNHEKPICEDCKSTFSDSFLFDHFLKSVCDSCRDKEEKHRLITKTEAKERYLLKDCDFEIREPVLKYVLKKNPNYKKFGEMKLYLECQVAERAFEVWGSDEKLEEEIERRNENRNKAKKKKFDRKIQDLRKSVRNSLYENKSHAHEHEFGEESYREVDDTYSKVCRTCGFVSTYEKM</sequence>
<evidence type="ECO:0000256" key="9">
    <source>
        <dbReference type="ARBA" id="ARBA00023242"/>
    </source>
</evidence>
<dbReference type="KEGG" id="hro:HELRODRAFT_156075"/>
<dbReference type="GO" id="GO:0003684">
    <property type="term" value="F:damaged DNA binding"/>
    <property type="evidence" value="ECO:0000318"/>
    <property type="project" value="GO_Central"/>
</dbReference>
<dbReference type="EMBL" id="KB097639">
    <property type="protein sequence ID" value="ESN92541.1"/>
    <property type="molecule type" value="Genomic_DNA"/>
</dbReference>
<evidence type="ECO:0000256" key="7">
    <source>
        <dbReference type="ARBA" id="ARBA00023125"/>
    </source>
</evidence>
<keyword evidence="7" id="KW-0238">DNA-binding</keyword>
<keyword evidence="6" id="KW-0862">Zinc</keyword>
<dbReference type="InterPro" id="IPR022656">
    <property type="entry name" value="XPA_C"/>
</dbReference>
<dbReference type="GO" id="GO:0000110">
    <property type="term" value="C:nucleotide-excision repair factor 1 complex"/>
    <property type="evidence" value="ECO:0000318"/>
    <property type="project" value="GO_Central"/>
</dbReference>
<dbReference type="eggNOG" id="KOG4017">
    <property type="taxonomic scope" value="Eukaryota"/>
</dbReference>
<dbReference type="CTD" id="20197515"/>
<dbReference type="GO" id="GO:0070914">
    <property type="term" value="P:UV-damage excision repair"/>
    <property type="evidence" value="ECO:0000318"/>
    <property type="project" value="GO_Central"/>
</dbReference>
<feature type="domain" description="XPA C-terminal" evidence="10">
    <location>
        <begin position="138"/>
        <end position="189"/>
    </location>
</feature>
<dbReference type="RefSeq" id="XP_009028879.1">
    <property type="nucleotide sequence ID" value="XM_009030631.1"/>
</dbReference>
<dbReference type="InterPro" id="IPR022652">
    <property type="entry name" value="Znf_XPA_CS"/>
</dbReference>
<dbReference type="SUPFAM" id="SSF46955">
    <property type="entry name" value="Putative DNA-binding domain"/>
    <property type="match status" value="1"/>
</dbReference>
<dbReference type="AlphaFoldDB" id="T1ELR5"/>
<reference evidence="13" key="1">
    <citation type="submission" date="2012-12" db="EMBL/GenBank/DDBJ databases">
        <authorList>
            <person name="Hellsten U."/>
            <person name="Grimwood J."/>
            <person name="Chapman J.A."/>
            <person name="Shapiro H."/>
            <person name="Aerts A."/>
            <person name="Otillar R.P."/>
            <person name="Terry A.Y."/>
            <person name="Boore J.L."/>
            <person name="Simakov O."/>
            <person name="Marletaz F."/>
            <person name="Cho S.-J."/>
            <person name="Edsinger-Gonzales E."/>
            <person name="Havlak P."/>
            <person name="Kuo D.-H."/>
            <person name="Larsson T."/>
            <person name="Lv J."/>
            <person name="Arendt D."/>
            <person name="Savage R."/>
            <person name="Osoegawa K."/>
            <person name="de Jong P."/>
            <person name="Lindberg D.R."/>
            <person name="Seaver E.C."/>
            <person name="Weisblat D.A."/>
            <person name="Putnam N.H."/>
            <person name="Grigoriev I.V."/>
            <person name="Rokhsar D.S."/>
        </authorList>
    </citation>
    <scope>NUCLEOTIDE SEQUENCE</scope>
</reference>
<dbReference type="InterPro" id="IPR009061">
    <property type="entry name" value="DNA-bd_dom_put_sf"/>
</dbReference>
<dbReference type="OrthoDB" id="68328at2759"/>
<keyword evidence="9" id="KW-0539">Nucleus</keyword>
<evidence type="ECO:0000256" key="3">
    <source>
        <dbReference type="ARBA" id="ARBA00022723"/>
    </source>
</evidence>
<dbReference type="SUPFAM" id="SSF57716">
    <property type="entry name" value="Glucocorticoid receptor-like (DNA-binding domain)"/>
    <property type="match status" value="1"/>
</dbReference>
<protein>
    <recommendedName>
        <fullName evidence="10">XPA C-terminal domain-containing protein</fullName>
    </recommendedName>
</protein>
<keyword evidence="3" id="KW-0479">Metal-binding</keyword>
<dbReference type="CDD" id="cd21076">
    <property type="entry name" value="DBD_XPA"/>
    <property type="match status" value="1"/>
</dbReference>
<dbReference type="EnsemblMetazoa" id="HelroT156075">
    <property type="protein sequence ID" value="HelroP156075"/>
    <property type="gene ID" value="HelroG156075"/>
</dbReference>
<comment type="similarity">
    <text evidence="2">Belongs to the XPA family.</text>
</comment>
<evidence type="ECO:0000256" key="4">
    <source>
        <dbReference type="ARBA" id="ARBA00022763"/>
    </source>
</evidence>
<keyword evidence="8" id="KW-0234">DNA repair</keyword>
<dbReference type="GO" id="GO:1901255">
    <property type="term" value="P:nucleotide-excision repair involved in interstrand cross-link repair"/>
    <property type="evidence" value="ECO:0000318"/>
    <property type="project" value="GO_Central"/>
</dbReference>
<keyword evidence="4" id="KW-0227">DNA damage</keyword>
<keyword evidence="5" id="KW-0863">Zinc-finger</keyword>
<reference evidence="11 13" key="2">
    <citation type="journal article" date="2013" name="Nature">
        <title>Insights into bilaterian evolution from three spiralian genomes.</title>
        <authorList>
            <person name="Simakov O."/>
            <person name="Marletaz F."/>
            <person name="Cho S.J."/>
            <person name="Edsinger-Gonzales E."/>
            <person name="Havlak P."/>
            <person name="Hellsten U."/>
            <person name="Kuo D.H."/>
            <person name="Larsson T."/>
            <person name="Lv J."/>
            <person name="Arendt D."/>
            <person name="Savage R."/>
            <person name="Osoegawa K."/>
            <person name="de Jong P."/>
            <person name="Grimwood J."/>
            <person name="Chapman J.A."/>
            <person name="Shapiro H."/>
            <person name="Aerts A."/>
            <person name="Otillar R.P."/>
            <person name="Terry A.Y."/>
            <person name="Boore J.L."/>
            <person name="Grigoriev I.V."/>
            <person name="Lindberg D.R."/>
            <person name="Seaver E.C."/>
            <person name="Weisblat D.A."/>
            <person name="Putnam N.H."/>
            <person name="Rokhsar D.S."/>
        </authorList>
    </citation>
    <scope>NUCLEOTIDE SEQUENCE</scope>
</reference>
<dbReference type="Pfam" id="PF01286">
    <property type="entry name" value="XPA_N"/>
    <property type="match status" value="1"/>
</dbReference>
<dbReference type="EMBL" id="AMQM01001739">
    <property type="status" value="NOT_ANNOTATED_CDS"/>
    <property type="molecule type" value="Genomic_DNA"/>
</dbReference>
<dbReference type="GO" id="GO:0008270">
    <property type="term" value="F:zinc ion binding"/>
    <property type="evidence" value="ECO:0007669"/>
    <property type="project" value="UniProtKB-KW"/>
</dbReference>
<evidence type="ECO:0000313" key="12">
    <source>
        <dbReference type="EnsemblMetazoa" id="HelroP156075"/>
    </source>
</evidence>